<evidence type="ECO:0000256" key="1">
    <source>
        <dbReference type="ARBA" id="ARBA00023125"/>
    </source>
</evidence>
<comment type="caution">
    <text evidence="4">The sequence shown here is derived from an EMBL/GenBank/DDBJ whole genome shotgun (WGS) entry which is preliminary data.</text>
</comment>
<dbReference type="SUPFAM" id="SSF46689">
    <property type="entry name" value="Homeodomain-like"/>
    <property type="match status" value="1"/>
</dbReference>
<sequence length="197" mass="21432">MPERKPRADATRNREAVLAAADTLFARCESPEAVTMADIAAAAGVGKATLFRGFRDRTGLIHTLYEMRLAPIRLAAEEGPPPLGPATPPLERVPALLDAVLCFKIDNRHLALALEGTGGDSPYAAEHYERWHSTLQAALEQIPGLADSDFTAHALLAATRADLVEHLVGQQRMTREQMRIHLAAFTARVLEARVPLD</sequence>
<dbReference type="EMBL" id="JAUSWV010000002">
    <property type="protein sequence ID" value="MDQ0578446.1"/>
    <property type="molecule type" value="Genomic_DNA"/>
</dbReference>
<feature type="DNA-binding region" description="H-T-H motif" evidence="2">
    <location>
        <begin position="35"/>
        <end position="54"/>
    </location>
</feature>
<dbReference type="InterPro" id="IPR001647">
    <property type="entry name" value="HTH_TetR"/>
</dbReference>
<dbReference type="Gene3D" id="1.10.357.10">
    <property type="entry name" value="Tetracycline Repressor, domain 2"/>
    <property type="match status" value="1"/>
</dbReference>
<evidence type="ECO:0000313" key="5">
    <source>
        <dbReference type="Proteomes" id="UP001230654"/>
    </source>
</evidence>
<dbReference type="PROSITE" id="PS50977">
    <property type="entry name" value="HTH_TETR_2"/>
    <property type="match status" value="1"/>
</dbReference>
<dbReference type="InterPro" id="IPR009057">
    <property type="entry name" value="Homeodomain-like_sf"/>
</dbReference>
<dbReference type="Proteomes" id="UP001230654">
    <property type="component" value="Unassembled WGS sequence"/>
</dbReference>
<dbReference type="InterPro" id="IPR050109">
    <property type="entry name" value="HTH-type_TetR-like_transc_reg"/>
</dbReference>
<gene>
    <name evidence="4" type="ORF">QF030_000624</name>
</gene>
<evidence type="ECO:0000313" key="4">
    <source>
        <dbReference type="EMBL" id="MDQ0578446.1"/>
    </source>
</evidence>
<protein>
    <submittedName>
        <fullName evidence="4">AcrR family transcriptional regulator</fullName>
    </submittedName>
</protein>
<reference evidence="4 5" key="1">
    <citation type="submission" date="2023-07" db="EMBL/GenBank/DDBJ databases">
        <title>Comparative genomics of wheat-associated soil bacteria to identify genetic determinants of phenazine resistance.</title>
        <authorList>
            <person name="Mouncey N."/>
        </authorList>
    </citation>
    <scope>NUCLEOTIDE SEQUENCE [LARGE SCALE GENOMIC DNA]</scope>
    <source>
        <strain evidence="4 5">B2I6</strain>
    </source>
</reference>
<evidence type="ECO:0000259" key="3">
    <source>
        <dbReference type="PROSITE" id="PS50977"/>
    </source>
</evidence>
<dbReference type="SUPFAM" id="SSF48498">
    <property type="entry name" value="Tetracyclin repressor-like, C-terminal domain"/>
    <property type="match status" value="1"/>
</dbReference>
<dbReference type="InterPro" id="IPR036271">
    <property type="entry name" value="Tet_transcr_reg_TetR-rel_C_sf"/>
</dbReference>
<dbReference type="RefSeq" id="WP_307161069.1">
    <property type="nucleotide sequence ID" value="NZ_JAUSWV010000002.1"/>
</dbReference>
<feature type="domain" description="HTH tetR-type" evidence="3">
    <location>
        <begin position="11"/>
        <end position="72"/>
    </location>
</feature>
<dbReference type="PANTHER" id="PTHR30055:SF209">
    <property type="entry name" value="POSSIBLE TRANSCRIPTIONAL REGULATORY PROTEIN (PROBABLY TETR-FAMILY)"/>
    <property type="match status" value="1"/>
</dbReference>
<dbReference type="PANTHER" id="PTHR30055">
    <property type="entry name" value="HTH-TYPE TRANSCRIPTIONAL REGULATOR RUTR"/>
    <property type="match status" value="1"/>
</dbReference>
<evidence type="ECO:0000256" key="2">
    <source>
        <dbReference type="PROSITE-ProRule" id="PRU00335"/>
    </source>
</evidence>
<proteinExistence type="predicted"/>
<organism evidence="4 5">
    <name type="scientific">Streptomyces rishiriensis</name>
    <dbReference type="NCBI Taxonomy" id="68264"/>
    <lineage>
        <taxon>Bacteria</taxon>
        <taxon>Bacillati</taxon>
        <taxon>Actinomycetota</taxon>
        <taxon>Actinomycetes</taxon>
        <taxon>Kitasatosporales</taxon>
        <taxon>Streptomycetaceae</taxon>
        <taxon>Streptomyces</taxon>
    </lineage>
</organism>
<accession>A0ABU0NH77</accession>
<dbReference type="Pfam" id="PF00440">
    <property type="entry name" value="TetR_N"/>
    <property type="match status" value="1"/>
</dbReference>
<name>A0ABU0NH77_STRRH</name>
<keyword evidence="1 2" id="KW-0238">DNA-binding</keyword>
<keyword evidence="5" id="KW-1185">Reference proteome</keyword>